<evidence type="ECO:0000256" key="7">
    <source>
        <dbReference type="ARBA" id="ARBA00023176"/>
    </source>
</evidence>
<dbReference type="InterPro" id="IPR013809">
    <property type="entry name" value="ENTH"/>
</dbReference>
<dbReference type="Gene3D" id="1.25.40.90">
    <property type="match status" value="1"/>
</dbReference>
<dbReference type="GO" id="GO:0005905">
    <property type="term" value="C:clathrin-coated pit"/>
    <property type="evidence" value="ECO:0000318"/>
    <property type="project" value="GO_Central"/>
</dbReference>
<dbReference type="KEGG" id="cann:107879597"/>
<dbReference type="Gene3D" id="1.20.58.150">
    <property type="entry name" value="ANTH domain"/>
    <property type="match status" value="1"/>
</dbReference>
<dbReference type="FunFam" id="1.25.40.90:FF:000027">
    <property type="entry name" value="Putative clathrin assembly protein"/>
    <property type="match status" value="1"/>
</dbReference>
<dbReference type="STRING" id="4072.A0A1U8HLG5"/>
<dbReference type="SUPFAM" id="SSF48464">
    <property type="entry name" value="ENTH/VHS domain"/>
    <property type="match status" value="1"/>
</dbReference>
<feature type="domain" description="ENTH" evidence="9">
    <location>
        <begin position="25"/>
        <end position="155"/>
    </location>
</feature>
<keyword evidence="11" id="KW-1185">Reference proteome</keyword>
<evidence type="ECO:0000256" key="6">
    <source>
        <dbReference type="ARBA" id="ARBA00023136"/>
    </source>
</evidence>
<dbReference type="Gramene" id="PHT73919">
    <property type="protein sequence ID" value="PHT73919"/>
    <property type="gene ID" value="T459_21196"/>
</dbReference>
<evidence type="ECO:0000256" key="8">
    <source>
        <dbReference type="ARBA" id="ARBA00023329"/>
    </source>
</evidence>
<proteinExistence type="predicted"/>
<dbReference type="CDD" id="cd16987">
    <property type="entry name" value="ANTH_N_AP180_plant"/>
    <property type="match status" value="1"/>
</dbReference>
<dbReference type="InterPro" id="IPR045192">
    <property type="entry name" value="AP180-like"/>
</dbReference>
<keyword evidence="7" id="KW-0168">Coated pit</keyword>
<evidence type="ECO:0000256" key="1">
    <source>
        <dbReference type="ARBA" id="ARBA00004132"/>
    </source>
</evidence>
<dbReference type="GO" id="GO:0072583">
    <property type="term" value="P:clathrin-dependent endocytosis"/>
    <property type="evidence" value="ECO:0000318"/>
    <property type="project" value="GO_Central"/>
</dbReference>
<evidence type="ECO:0000256" key="3">
    <source>
        <dbReference type="ARBA" id="ARBA00004600"/>
    </source>
</evidence>
<dbReference type="GO" id="GO:0032050">
    <property type="term" value="F:clathrin heavy chain binding"/>
    <property type="evidence" value="ECO:0000318"/>
    <property type="project" value="GO_Central"/>
</dbReference>
<evidence type="ECO:0000256" key="4">
    <source>
        <dbReference type="ARBA" id="ARBA00022583"/>
    </source>
</evidence>
<dbReference type="OMA" id="SNAHEIP"/>
<comment type="caution">
    <text evidence="10">The sequence shown here is derived from an EMBL/GenBank/DDBJ whole genome shotgun (WGS) entry which is preliminary data.</text>
</comment>
<dbReference type="InterPro" id="IPR048050">
    <property type="entry name" value="ANTH_N_plant"/>
</dbReference>
<keyword evidence="6" id="KW-0472">Membrane</keyword>
<dbReference type="EMBL" id="AYRZ02000008">
    <property type="protein sequence ID" value="PHT73919.1"/>
    <property type="molecule type" value="Genomic_DNA"/>
</dbReference>
<evidence type="ECO:0000256" key="2">
    <source>
        <dbReference type="ARBA" id="ARBA00004555"/>
    </source>
</evidence>
<dbReference type="GO" id="GO:0048268">
    <property type="term" value="P:clathrin coat assembly"/>
    <property type="evidence" value="ECO:0007669"/>
    <property type="project" value="InterPro"/>
</dbReference>
<sequence>MRLWRKASGFINDHKNLWLASLSRRTSIRNPEMESAIIKATSHDESGIDLKNVDRVYKWLRLSPSHLKSLVRSISLRMEKTKSWVVAIKGLMLMHGVYSSKIPAIQRIGRLPFDLSNFKDGHLGNKVWGINAFIRAYFTYLDQKSSLLFMNLQERRNLQNLKHVDDNDNDNDINVAVVEGGRYSMIQDLVVIQKLQFLLDMLLEIKPLCDNAVVPLVLEAMDCVMIEVFDVYSRICNGIARILLRIYSAGKVEASMALRIVQKATVQGEELSIYFELCQSIGVRNAQDFPSIEQIPHDDIKDLEEIINRVSEKDSTMTCHQSVHHQSKDIVLVQNLEQENKLRTIITNDWERFDEDLMEHKGQTGTLKFPLCAGSNGVNPFETCTNNVPRKTQELPDLISFL</sequence>
<dbReference type="GO" id="GO:0006900">
    <property type="term" value="P:vesicle budding from membrane"/>
    <property type="evidence" value="ECO:0000318"/>
    <property type="project" value="GO_Central"/>
</dbReference>
<accession>A0A1U8HLG5</accession>
<evidence type="ECO:0000256" key="5">
    <source>
        <dbReference type="ARBA" id="ARBA00023034"/>
    </source>
</evidence>
<dbReference type="SMR" id="A0A1U8HLG5"/>
<dbReference type="PANTHER" id="PTHR22951">
    <property type="entry name" value="CLATHRIN ASSEMBLY PROTEIN"/>
    <property type="match status" value="1"/>
</dbReference>
<reference evidence="10 11" key="2">
    <citation type="journal article" date="2017" name="Genome Biol.">
        <title>New reference genome sequences of hot pepper reveal the massive evolution of plant disease-resistance genes by retroduplication.</title>
        <authorList>
            <person name="Kim S."/>
            <person name="Park J."/>
            <person name="Yeom S.I."/>
            <person name="Kim Y.M."/>
            <person name="Seo E."/>
            <person name="Kim K.T."/>
            <person name="Kim M.S."/>
            <person name="Lee J.M."/>
            <person name="Cheong K."/>
            <person name="Shin H.S."/>
            <person name="Kim S.B."/>
            <person name="Han K."/>
            <person name="Lee J."/>
            <person name="Park M."/>
            <person name="Lee H.A."/>
            <person name="Lee H.Y."/>
            <person name="Lee Y."/>
            <person name="Oh S."/>
            <person name="Lee J.H."/>
            <person name="Choi E."/>
            <person name="Choi E."/>
            <person name="Lee S.E."/>
            <person name="Jeon J."/>
            <person name="Kim H."/>
            <person name="Choi G."/>
            <person name="Song H."/>
            <person name="Lee J."/>
            <person name="Lee S.C."/>
            <person name="Kwon J.K."/>
            <person name="Lee H.Y."/>
            <person name="Koo N."/>
            <person name="Hong Y."/>
            <person name="Kim R.W."/>
            <person name="Kang W.H."/>
            <person name="Huh J.H."/>
            <person name="Kang B.C."/>
            <person name="Yang T.J."/>
            <person name="Lee Y.H."/>
            <person name="Bennetzen J.L."/>
            <person name="Choi D."/>
        </authorList>
    </citation>
    <scope>NUCLEOTIDE SEQUENCE [LARGE SCALE GENOMIC DNA]</scope>
    <source>
        <strain evidence="11">cv. CM334</strain>
    </source>
</reference>
<name>A0A1U8HLG5_CAPAN</name>
<evidence type="ECO:0000259" key="9">
    <source>
        <dbReference type="PROSITE" id="PS50942"/>
    </source>
</evidence>
<dbReference type="Proteomes" id="UP000222542">
    <property type="component" value="Unassembled WGS sequence"/>
</dbReference>
<dbReference type="SUPFAM" id="SSF89009">
    <property type="entry name" value="GAT-like domain"/>
    <property type="match status" value="1"/>
</dbReference>
<dbReference type="AlphaFoldDB" id="A0A1U8HLG5"/>
<organism evidence="10 11">
    <name type="scientific">Capsicum annuum</name>
    <name type="common">Capsicum pepper</name>
    <dbReference type="NCBI Taxonomy" id="4072"/>
    <lineage>
        <taxon>Eukaryota</taxon>
        <taxon>Viridiplantae</taxon>
        <taxon>Streptophyta</taxon>
        <taxon>Embryophyta</taxon>
        <taxon>Tracheophyta</taxon>
        <taxon>Spermatophyta</taxon>
        <taxon>Magnoliopsida</taxon>
        <taxon>eudicotyledons</taxon>
        <taxon>Gunneridae</taxon>
        <taxon>Pentapetalae</taxon>
        <taxon>asterids</taxon>
        <taxon>lamiids</taxon>
        <taxon>Solanales</taxon>
        <taxon>Solanaceae</taxon>
        <taxon>Solanoideae</taxon>
        <taxon>Capsiceae</taxon>
        <taxon>Capsicum</taxon>
    </lineage>
</organism>
<evidence type="ECO:0000313" key="11">
    <source>
        <dbReference type="Proteomes" id="UP000222542"/>
    </source>
</evidence>
<dbReference type="InterPro" id="IPR011417">
    <property type="entry name" value="ANTH_dom"/>
</dbReference>
<keyword evidence="4" id="KW-0254">Endocytosis</keyword>
<dbReference type="OrthoDB" id="682511at2759"/>
<keyword evidence="5" id="KW-0333">Golgi apparatus</keyword>
<dbReference type="PANTHER" id="PTHR22951:SF19">
    <property type="entry name" value="OS08G0467300 PROTEIN"/>
    <property type="match status" value="1"/>
</dbReference>
<dbReference type="GO" id="GO:0000149">
    <property type="term" value="F:SNARE binding"/>
    <property type="evidence" value="ECO:0000318"/>
    <property type="project" value="GO_Central"/>
</dbReference>
<reference evidence="10 11" key="1">
    <citation type="journal article" date="2014" name="Nat. Genet.">
        <title>Genome sequence of the hot pepper provides insights into the evolution of pungency in Capsicum species.</title>
        <authorList>
            <person name="Kim S."/>
            <person name="Park M."/>
            <person name="Yeom S.I."/>
            <person name="Kim Y.M."/>
            <person name="Lee J.M."/>
            <person name="Lee H.A."/>
            <person name="Seo E."/>
            <person name="Choi J."/>
            <person name="Cheong K."/>
            <person name="Kim K.T."/>
            <person name="Jung K."/>
            <person name="Lee G.W."/>
            <person name="Oh S.K."/>
            <person name="Bae C."/>
            <person name="Kim S.B."/>
            <person name="Lee H.Y."/>
            <person name="Kim S.Y."/>
            <person name="Kim M.S."/>
            <person name="Kang B.C."/>
            <person name="Jo Y.D."/>
            <person name="Yang H.B."/>
            <person name="Jeong H.J."/>
            <person name="Kang W.H."/>
            <person name="Kwon J.K."/>
            <person name="Shin C."/>
            <person name="Lim J.Y."/>
            <person name="Park J.H."/>
            <person name="Huh J.H."/>
            <person name="Kim J.S."/>
            <person name="Kim B.D."/>
            <person name="Cohen O."/>
            <person name="Paran I."/>
            <person name="Suh M.C."/>
            <person name="Lee S.B."/>
            <person name="Kim Y.K."/>
            <person name="Shin Y."/>
            <person name="Noh S.J."/>
            <person name="Park J."/>
            <person name="Seo Y.S."/>
            <person name="Kwon S.Y."/>
            <person name="Kim H.A."/>
            <person name="Park J.M."/>
            <person name="Kim H.J."/>
            <person name="Choi S.B."/>
            <person name="Bosland P.W."/>
            <person name="Reeves G."/>
            <person name="Jo S.H."/>
            <person name="Lee B.W."/>
            <person name="Cho H.T."/>
            <person name="Choi H.S."/>
            <person name="Lee M.S."/>
            <person name="Yu Y."/>
            <person name="Do Choi Y."/>
            <person name="Park B.S."/>
            <person name="van Deynze A."/>
            <person name="Ashrafi H."/>
            <person name="Hill T."/>
            <person name="Kim W.T."/>
            <person name="Pai H.S."/>
            <person name="Ahn H.K."/>
            <person name="Yeam I."/>
            <person name="Giovannoni J.J."/>
            <person name="Rose J.K."/>
            <person name="Sorensen I."/>
            <person name="Lee S.J."/>
            <person name="Kim R.W."/>
            <person name="Choi I.Y."/>
            <person name="Choi B.S."/>
            <person name="Lim J.S."/>
            <person name="Lee Y.H."/>
            <person name="Choi D."/>
        </authorList>
    </citation>
    <scope>NUCLEOTIDE SEQUENCE [LARGE SCALE GENOMIC DNA]</scope>
    <source>
        <strain evidence="11">cv. CM334</strain>
    </source>
</reference>
<evidence type="ECO:0000313" key="10">
    <source>
        <dbReference type="EMBL" id="PHT73919.1"/>
    </source>
</evidence>
<dbReference type="InterPro" id="IPR014712">
    <property type="entry name" value="ANTH_dom_sf"/>
</dbReference>
<dbReference type="GO" id="GO:0005546">
    <property type="term" value="F:phosphatidylinositol-4,5-bisphosphate binding"/>
    <property type="evidence" value="ECO:0000318"/>
    <property type="project" value="GO_Central"/>
</dbReference>
<dbReference type="Pfam" id="PF07651">
    <property type="entry name" value="ANTH"/>
    <property type="match status" value="1"/>
</dbReference>
<dbReference type="InterPro" id="IPR008942">
    <property type="entry name" value="ENTH_VHS"/>
</dbReference>
<keyword evidence="8" id="KW-0968">Cytoplasmic vesicle</keyword>
<dbReference type="GO" id="GO:0005545">
    <property type="term" value="F:1-phosphatidylinositol binding"/>
    <property type="evidence" value="ECO:0000318"/>
    <property type="project" value="GO_Central"/>
</dbReference>
<protein>
    <recommendedName>
        <fullName evidence="9">ENTH domain-containing protein</fullName>
    </recommendedName>
</protein>
<dbReference type="GO" id="GO:0030136">
    <property type="term" value="C:clathrin-coated vesicle"/>
    <property type="evidence" value="ECO:0000318"/>
    <property type="project" value="GO_Central"/>
</dbReference>
<gene>
    <name evidence="10" type="ORF">T459_21196</name>
</gene>
<comment type="subcellular location">
    <subcellularLocation>
        <location evidence="1">Cytoplasmic vesicle</location>
        <location evidence="1">Clathrin-coated vesicle</location>
    </subcellularLocation>
    <subcellularLocation>
        <location evidence="2">Golgi apparatus</location>
    </subcellularLocation>
    <subcellularLocation>
        <location evidence="3">Membrane</location>
        <location evidence="3">Clathrin-coated pit</location>
    </subcellularLocation>
</comment>
<dbReference type="GO" id="GO:0005794">
    <property type="term" value="C:Golgi apparatus"/>
    <property type="evidence" value="ECO:0007669"/>
    <property type="project" value="UniProtKB-SubCell"/>
</dbReference>
<dbReference type="SMART" id="SM00273">
    <property type="entry name" value="ENTH"/>
    <property type="match status" value="1"/>
</dbReference>
<dbReference type="PROSITE" id="PS50942">
    <property type="entry name" value="ENTH"/>
    <property type="match status" value="1"/>
</dbReference>